<reference evidence="2" key="1">
    <citation type="submission" date="2020-11" db="EMBL/GenBank/DDBJ databases">
        <authorList>
            <consortium name="DOE Joint Genome Institute"/>
            <person name="Ahrendt S."/>
            <person name="Riley R."/>
            <person name="Andreopoulos W."/>
            <person name="Labutti K."/>
            <person name="Pangilinan J."/>
            <person name="Ruiz-Duenas F.J."/>
            <person name="Barrasa J.M."/>
            <person name="Sanchez-Garcia M."/>
            <person name="Camarero S."/>
            <person name="Miyauchi S."/>
            <person name="Serrano A."/>
            <person name="Linde D."/>
            <person name="Babiker R."/>
            <person name="Drula E."/>
            <person name="Ayuso-Fernandez I."/>
            <person name="Pacheco R."/>
            <person name="Padilla G."/>
            <person name="Ferreira P."/>
            <person name="Barriuso J."/>
            <person name="Kellner H."/>
            <person name="Castanera R."/>
            <person name="Alfaro M."/>
            <person name="Ramirez L."/>
            <person name="Pisabarro A.G."/>
            <person name="Kuo A."/>
            <person name="Tritt A."/>
            <person name="Lipzen A."/>
            <person name="He G."/>
            <person name="Yan M."/>
            <person name="Ng V."/>
            <person name="Cullen D."/>
            <person name="Martin F."/>
            <person name="Rosso M.-N."/>
            <person name="Henrissat B."/>
            <person name="Hibbett D."/>
            <person name="Martinez A.T."/>
            <person name="Grigoriev I.V."/>
        </authorList>
    </citation>
    <scope>NUCLEOTIDE SEQUENCE</scope>
    <source>
        <strain evidence="2">MF-IS2</strain>
    </source>
</reference>
<keyword evidence="1" id="KW-0472">Membrane</keyword>
<name>A0A9P6BWA8_9AGAR</name>
<feature type="non-terminal residue" evidence="2">
    <location>
        <position position="1"/>
    </location>
</feature>
<dbReference type="OrthoDB" id="2680205at2759"/>
<evidence type="ECO:0000313" key="3">
    <source>
        <dbReference type="Proteomes" id="UP000807342"/>
    </source>
</evidence>
<proteinExistence type="predicted"/>
<keyword evidence="3" id="KW-1185">Reference proteome</keyword>
<accession>A0A9P6BWA8</accession>
<dbReference type="Proteomes" id="UP000807342">
    <property type="component" value="Unassembled WGS sequence"/>
</dbReference>
<feature type="transmembrane region" description="Helical" evidence="1">
    <location>
        <begin position="20"/>
        <end position="38"/>
    </location>
</feature>
<dbReference type="AlphaFoldDB" id="A0A9P6BWA8"/>
<keyword evidence="1" id="KW-0812">Transmembrane</keyword>
<gene>
    <name evidence="2" type="ORF">P691DRAFT_683107</name>
</gene>
<evidence type="ECO:0000256" key="1">
    <source>
        <dbReference type="SAM" id="Phobius"/>
    </source>
</evidence>
<sequence length="83" mass="8965">TLSFTMLDRVLSYLDKGDSAYHIASITGLALGTISRICSKYRSILSKSVGGCPYKLSLSNIYYSIHLITSCKADNASQVAKSP</sequence>
<comment type="caution">
    <text evidence="2">The sequence shown here is derived from an EMBL/GenBank/DDBJ whole genome shotgun (WGS) entry which is preliminary data.</text>
</comment>
<organism evidence="2 3">
    <name type="scientific">Macrolepiota fuliginosa MF-IS2</name>
    <dbReference type="NCBI Taxonomy" id="1400762"/>
    <lineage>
        <taxon>Eukaryota</taxon>
        <taxon>Fungi</taxon>
        <taxon>Dikarya</taxon>
        <taxon>Basidiomycota</taxon>
        <taxon>Agaricomycotina</taxon>
        <taxon>Agaricomycetes</taxon>
        <taxon>Agaricomycetidae</taxon>
        <taxon>Agaricales</taxon>
        <taxon>Agaricineae</taxon>
        <taxon>Agaricaceae</taxon>
        <taxon>Macrolepiota</taxon>
    </lineage>
</organism>
<keyword evidence="1" id="KW-1133">Transmembrane helix</keyword>
<protein>
    <submittedName>
        <fullName evidence="2">Uncharacterized protein</fullName>
    </submittedName>
</protein>
<evidence type="ECO:0000313" key="2">
    <source>
        <dbReference type="EMBL" id="KAF9441697.1"/>
    </source>
</evidence>
<dbReference type="EMBL" id="MU151815">
    <property type="protein sequence ID" value="KAF9441697.1"/>
    <property type="molecule type" value="Genomic_DNA"/>
</dbReference>